<keyword evidence="2" id="KW-0328">Glycosyltransferase</keyword>
<evidence type="ECO:0000256" key="5">
    <source>
        <dbReference type="ARBA" id="ARBA00023034"/>
    </source>
</evidence>
<evidence type="ECO:0000256" key="1">
    <source>
        <dbReference type="ARBA" id="ARBA00004323"/>
    </source>
</evidence>
<dbReference type="GO" id="GO:0016758">
    <property type="term" value="F:hexosyltransferase activity"/>
    <property type="evidence" value="ECO:0007669"/>
    <property type="project" value="TreeGrafter"/>
</dbReference>
<dbReference type="GO" id="GO:0000139">
    <property type="term" value="C:Golgi membrane"/>
    <property type="evidence" value="ECO:0007669"/>
    <property type="project" value="UniProtKB-SubCell"/>
</dbReference>
<reference evidence="7" key="1">
    <citation type="submission" date="2019-11" db="EMBL/GenBank/DDBJ databases">
        <authorList>
            <person name="Liu Y."/>
            <person name="Hou J."/>
            <person name="Li T.-Q."/>
            <person name="Guan C.-H."/>
            <person name="Wu X."/>
            <person name="Wu H.-Z."/>
            <person name="Ling F."/>
            <person name="Zhang R."/>
            <person name="Shi X.-G."/>
            <person name="Ren J.-P."/>
            <person name="Chen E.-F."/>
            <person name="Sun J.-M."/>
        </authorList>
    </citation>
    <scope>NUCLEOTIDE SEQUENCE</scope>
    <source>
        <strain evidence="7">Adult_tree_wgs_1</strain>
        <tissue evidence="7">Leaves</tissue>
    </source>
</reference>
<dbReference type="GO" id="GO:0035252">
    <property type="term" value="F:UDP-xylosyltransferase activity"/>
    <property type="evidence" value="ECO:0007669"/>
    <property type="project" value="TreeGrafter"/>
</dbReference>
<feature type="compositionally biased region" description="Low complexity" evidence="6">
    <location>
        <begin position="98"/>
        <end position="110"/>
    </location>
</feature>
<dbReference type="GO" id="GO:0033843">
    <property type="term" value="F:xyloglucan 6-xylosyltransferase activity"/>
    <property type="evidence" value="ECO:0007669"/>
    <property type="project" value="TreeGrafter"/>
</dbReference>
<name>A0A834H0W7_RHOSS</name>
<keyword evidence="3" id="KW-0808">Transferase</keyword>
<dbReference type="GO" id="GO:0005802">
    <property type="term" value="C:trans-Golgi network"/>
    <property type="evidence" value="ECO:0007669"/>
    <property type="project" value="TreeGrafter"/>
</dbReference>
<keyword evidence="5" id="KW-0333">Golgi apparatus</keyword>
<comment type="caution">
    <text evidence="7">The sequence shown here is derived from an EMBL/GenBank/DDBJ whole genome shotgun (WGS) entry which is preliminary data.</text>
</comment>
<evidence type="ECO:0000256" key="2">
    <source>
        <dbReference type="ARBA" id="ARBA00022676"/>
    </source>
</evidence>
<evidence type="ECO:0000313" key="7">
    <source>
        <dbReference type="EMBL" id="KAF7145560.1"/>
    </source>
</evidence>
<dbReference type="InterPro" id="IPR008630">
    <property type="entry name" value="Glyco_trans_34"/>
</dbReference>
<keyword evidence="8" id="KW-1185">Reference proteome</keyword>
<organism evidence="7 8">
    <name type="scientific">Rhododendron simsii</name>
    <name type="common">Sims's rhododendron</name>
    <dbReference type="NCBI Taxonomy" id="118357"/>
    <lineage>
        <taxon>Eukaryota</taxon>
        <taxon>Viridiplantae</taxon>
        <taxon>Streptophyta</taxon>
        <taxon>Embryophyta</taxon>
        <taxon>Tracheophyta</taxon>
        <taxon>Spermatophyta</taxon>
        <taxon>Magnoliopsida</taxon>
        <taxon>eudicotyledons</taxon>
        <taxon>Gunneridae</taxon>
        <taxon>Pentapetalae</taxon>
        <taxon>asterids</taxon>
        <taxon>Ericales</taxon>
        <taxon>Ericaceae</taxon>
        <taxon>Ericoideae</taxon>
        <taxon>Rhodoreae</taxon>
        <taxon>Rhododendron</taxon>
    </lineage>
</organism>
<proteinExistence type="predicted"/>
<dbReference type="EMBL" id="WJXA01000004">
    <property type="protein sequence ID" value="KAF7145560.1"/>
    <property type="molecule type" value="Genomic_DNA"/>
</dbReference>
<accession>A0A834H0W7</accession>
<feature type="region of interest" description="Disordered" evidence="6">
    <location>
        <begin position="86"/>
        <end position="111"/>
    </location>
</feature>
<sequence>MIRTRIEDLSFGTFSSMLLAEELHISQDDTTTSTILVAPHQTSVISNPNTTSSSSSGLLPTPPSISMPAPPPPFQFPFQTSSPQNYLPSFQPNYSGPRFNRNNNNRSRGNQFGTQFGNHSGSVWNGSPGPGWNSFGARWNGTPSPGFQGPYGFPSNFNYQYMPEVGGMSGITCQICGKPNHQASTCRHRANLGYRPFGQFGRPSFGQSAGCPYAPQFGPQSGSNTSQAFYTFSDPMGYYNTGFSVDQPSYALHMPDYSNSAPASSQLNGVHAASHEGTPSSYGSSLLCGIEDLVILMLQKVINFLFLFPPLTPQHLLNSYTFFCFYLLEVEFLWWMDSDAMFTDMAFEIPWERYVDHNFVLHGWEVMVYDWHSWVGLNTDSFLLRHCQWSLDILDVWAPMGPKAVREEAGRLLTRELKDRPVFEADDQSAMVYILATQKEKWGDKVYIESEYHLYGYWAILVDRYEEMIETYHPGLGDHRWPLVTHFVGCKPCGKFGEYSVERCLKQMDRAFNFGDNQIMQMYGFTHKTLESRRVKRTRNETTNPLEIKDELGLLHSEFKATRVSTP</sequence>
<dbReference type="AlphaFoldDB" id="A0A834H0W7"/>
<dbReference type="PANTHER" id="PTHR31311:SF5">
    <property type="entry name" value="XYLOGLUCAN 6-XYLOSYLTRANSFERASE 2"/>
    <property type="match status" value="1"/>
</dbReference>
<gene>
    <name evidence="7" type="ORF">RHSIM_Rhsim04G0191700</name>
</gene>
<keyword evidence="4" id="KW-0735">Signal-anchor</keyword>
<feature type="compositionally biased region" description="Low complexity" evidence="6">
    <location>
        <begin position="44"/>
        <end position="59"/>
    </location>
</feature>
<feature type="region of interest" description="Disordered" evidence="6">
    <location>
        <begin position="44"/>
        <end position="63"/>
    </location>
</feature>
<dbReference type="OrthoDB" id="407658at2759"/>
<dbReference type="Proteomes" id="UP000626092">
    <property type="component" value="Unassembled WGS sequence"/>
</dbReference>
<dbReference type="Pfam" id="PF05637">
    <property type="entry name" value="Glyco_transf_34"/>
    <property type="match status" value="1"/>
</dbReference>
<evidence type="ECO:0000256" key="4">
    <source>
        <dbReference type="ARBA" id="ARBA00022968"/>
    </source>
</evidence>
<evidence type="ECO:0000313" key="8">
    <source>
        <dbReference type="Proteomes" id="UP000626092"/>
    </source>
</evidence>
<keyword evidence="4" id="KW-0812">Transmembrane</keyword>
<dbReference type="PANTHER" id="PTHR31311">
    <property type="entry name" value="XYLOGLUCAN 6-XYLOSYLTRANSFERASE 5-RELATED-RELATED"/>
    <property type="match status" value="1"/>
</dbReference>
<protein>
    <submittedName>
        <fullName evidence="7">Uncharacterized protein</fullName>
    </submittedName>
</protein>
<comment type="subcellular location">
    <subcellularLocation>
        <location evidence="1">Golgi apparatus membrane</location>
        <topology evidence="1">Single-pass type II membrane protein</topology>
    </subcellularLocation>
</comment>
<dbReference type="GO" id="GO:0009969">
    <property type="term" value="P:xyloglucan biosynthetic process"/>
    <property type="evidence" value="ECO:0007669"/>
    <property type="project" value="TreeGrafter"/>
</dbReference>
<evidence type="ECO:0000256" key="3">
    <source>
        <dbReference type="ARBA" id="ARBA00022679"/>
    </source>
</evidence>
<dbReference type="GO" id="GO:0005768">
    <property type="term" value="C:endosome"/>
    <property type="evidence" value="ECO:0007669"/>
    <property type="project" value="TreeGrafter"/>
</dbReference>
<evidence type="ECO:0000256" key="6">
    <source>
        <dbReference type="SAM" id="MobiDB-lite"/>
    </source>
</evidence>